<dbReference type="EMBL" id="JBCLUF010000002">
    <property type="protein sequence ID" value="MEY8661455.1"/>
    <property type="molecule type" value="Genomic_DNA"/>
</dbReference>
<dbReference type="Proteomes" id="UP001565236">
    <property type="component" value="Unassembled WGS sequence"/>
</dbReference>
<dbReference type="SUPFAM" id="SSF53448">
    <property type="entry name" value="Nucleotide-diphospho-sugar transferases"/>
    <property type="match status" value="1"/>
</dbReference>
<comment type="caution">
    <text evidence="2">The sequence shown here is derived from an EMBL/GenBank/DDBJ whole genome shotgun (WGS) entry which is preliminary data.</text>
</comment>
<organism evidence="2 3">
    <name type="scientific">Ligilactobacillus faecis</name>
    <dbReference type="NCBI Taxonomy" id="762833"/>
    <lineage>
        <taxon>Bacteria</taxon>
        <taxon>Bacillati</taxon>
        <taxon>Bacillota</taxon>
        <taxon>Bacilli</taxon>
        <taxon>Lactobacillales</taxon>
        <taxon>Lactobacillaceae</taxon>
        <taxon>Ligilactobacillus</taxon>
    </lineage>
</organism>
<name>A0ABV4DLU5_9LACO</name>
<accession>A0ABV4DLU5</accession>
<evidence type="ECO:0000313" key="2">
    <source>
        <dbReference type="EMBL" id="MEY8661455.1"/>
    </source>
</evidence>
<protein>
    <submittedName>
        <fullName evidence="2">Glycosyltransferase</fullName>
    </submittedName>
</protein>
<dbReference type="PANTHER" id="PTHR32385">
    <property type="entry name" value="MANNOSYL PHOSPHORYLINOSITOL CERAMIDE SYNTHASE"/>
    <property type="match status" value="1"/>
</dbReference>
<dbReference type="InterPro" id="IPR051706">
    <property type="entry name" value="Glycosyltransferase_domain"/>
</dbReference>
<dbReference type="InterPro" id="IPR029044">
    <property type="entry name" value="Nucleotide-diphossugar_trans"/>
</dbReference>
<keyword evidence="3" id="KW-1185">Reference proteome</keyword>
<dbReference type="Pfam" id="PF04488">
    <property type="entry name" value="Gly_transf_sug"/>
    <property type="match status" value="1"/>
</dbReference>
<proteinExistence type="predicted"/>
<dbReference type="PANTHER" id="PTHR32385:SF15">
    <property type="entry name" value="INOSITOL PHOSPHOCERAMIDE MANNOSYLTRANSFERASE 1"/>
    <property type="match status" value="1"/>
</dbReference>
<evidence type="ECO:0000256" key="1">
    <source>
        <dbReference type="ARBA" id="ARBA00022679"/>
    </source>
</evidence>
<keyword evidence="1" id="KW-0808">Transferase</keyword>
<sequence length="260" mass="30199">MIEKKIHYCWFGDKPLPKEYQDYIAGWKRLCPDYEVIEWNEKNYDVTKVPYMAQAAKAGKWSFVSDYLGFDVVYEYGGIYLDTDVELVRSLDPVLDNEAFFAIEENEAGLEVAPGLGFGARAKHPLLKKLRDMYLDVDFIAPDGSLNMLAVPVYTTKELEKLGYERKNELQKLDDVVIYPTKYFAPMDFLTGEIVITEQTLSIHHYSALWQSQTNLKHIQTIRKINRTFGKKLGMKINLGFRAYWALERRAKKLIGRDEQ</sequence>
<reference evidence="2 3" key="1">
    <citation type="submission" date="2024-03" db="EMBL/GenBank/DDBJ databases">
        <title>Mouse gut bacterial collection (mGBC) of GemPharmatech.</title>
        <authorList>
            <person name="He Y."/>
            <person name="Dong L."/>
            <person name="Wu D."/>
            <person name="Gao X."/>
            <person name="Lin Z."/>
        </authorList>
    </citation>
    <scope>NUCLEOTIDE SEQUENCE [LARGE SCALE GENOMIC DNA]</scope>
    <source>
        <strain evidence="2 3">15-30</strain>
    </source>
</reference>
<dbReference type="Gene3D" id="3.90.550.20">
    <property type="match status" value="1"/>
</dbReference>
<dbReference type="RefSeq" id="WP_369940116.1">
    <property type="nucleotide sequence ID" value="NZ_JBCLUF010000002.1"/>
</dbReference>
<dbReference type="InterPro" id="IPR007577">
    <property type="entry name" value="GlycoTrfase_DXD_sugar-bd_CS"/>
</dbReference>
<gene>
    <name evidence="2" type="ORF">AALT52_00895</name>
</gene>
<evidence type="ECO:0000313" key="3">
    <source>
        <dbReference type="Proteomes" id="UP001565236"/>
    </source>
</evidence>